<feature type="transmembrane region" description="Helical" evidence="7">
    <location>
        <begin position="280"/>
        <end position="305"/>
    </location>
</feature>
<evidence type="ECO:0000259" key="8">
    <source>
        <dbReference type="PROSITE" id="PS50850"/>
    </source>
</evidence>
<evidence type="ECO:0000313" key="10">
    <source>
        <dbReference type="Proteomes" id="UP000255467"/>
    </source>
</evidence>
<keyword evidence="2" id="KW-0813">Transport</keyword>
<keyword evidence="5 7" id="KW-1133">Transmembrane helix</keyword>
<feature type="domain" description="Major facilitator superfamily (MFS) profile" evidence="8">
    <location>
        <begin position="27"/>
        <end position="512"/>
    </location>
</feature>
<gene>
    <name evidence="9" type="primary">qacA_12</name>
    <name evidence="9" type="ORF">NCTC1934_05185</name>
</gene>
<reference evidence="9 10" key="1">
    <citation type="submission" date="2018-06" db="EMBL/GenBank/DDBJ databases">
        <authorList>
            <consortium name="Pathogen Informatics"/>
            <person name="Doyle S."/>
        </authorList>
    </citation>
    <scope>NUCLEOTIDE SEQUENCE [LARGE SCALE GENOMIC DNA]</scope>
    <source>
        <strain evidence="9 10">NCTC1934</strain>
    </source>
</reference>
<dbReference type="PROSITE" id="PS50850">
    <property type="entry name" value="MFS"/>
    <property type="match status" value="1"/>
</dbReference>
<feature type="transmembrane region" description="Helical" evidence="7">
    <location>
        <begin position="417"/>
        <end position="435"/>
    </location>
</feature>
<dbReference type="PANTHER" id="PTHR42718:SF47">
    <property type="entry name" value="METHYL VIOLOGEN RESISTANCE PROTEIN SMVA"/>
    <property type="match status" value="1"/>
</dbReference>
<dbReference type="RefSeq" id="WP_218007425.1">
    <property type="nucleotide sequence ID" value="NZ_UGRY01000003.1"/>
</dbReference>
<dbReference type="AlphaFoldDB" id="A0A379JHC3"/>
<protein>
    <submittedName>
        <fullName evidence="9">Antiseptic resistance protein</fullName>
    </submittedName>
</protein>
<dbReference type="EMBL" id="UGRY01000003">
    <property type="protein sequence ID" value="SUD47860.1"/>
    <property type="molecule type" value="Genomic_DNA"/>
</dbReference>
<dbReference type="Gene3D" id="1.20.1250.20">
    <property type="entry name" value="MFS general substrate transporter like domains"/>
    <property type="match status" value="1"/>
</dbReference>
<sequence>MGRVPRGQVPAPDSDSADAPLPGRWAMLAVLCASLLLVAMDATILNVALPSLIQDMQPSPIEQLWIIDIYGLVLGGLLITCGALGDRQGRKRLFLIGFVLFGLASVVAAAAQQPWQLILGRVLLGIGGAMVMPSTLSLIRTIFTDDHERTLAIGIWAAVAGAGACVGPVAGGVLVEHFGWSAAFWMNVPVVVVTVAAGIALLPEYRAPQQGGLDLTSAALSIAGVVALAWSIKHLAAGSVTVLDAAMLLVALALLALFTLRQLRSADPLLDVRLFRNRTFLAAALATLVAMLAIGAALFLISLWLQYIHGYSPLEAGIRTIPAAVATLLGSLATPWLLRHVGVRTVLGVGLFALAAGFAVLAMSPEPTVYPVVALVLVTLGLGDGLAVTTAAAVMVAAVPPERAGQAGAVEETNYELGIGLGVALLGSIHARIFAAHMTGLPLRGDDLETAQGSVGGAAYVASRADGPIAEQILTTASHAFDLALTTTAWISVALVGTVAVLAVTLVPRGFKATASH</sequence>
<feature type="transmembrane region" description="Helical" evidence="7">
    <location>
        <begin position="369"/>
        <end position="396"/>
    </location>
</feature>
<feature type="transmembrane region" description="Helical" evidence="7">
    <location>
        <begin position="215"/>
        <end position="232"/>
    </location>
</feature>
<accession>A0A379JHC3</accession>
<evidence type="ECO:0000256" key="3">
    <source>
        <dbReference type="ARBA" id="ARBA00022475"/>
    </source>
</evidence>
<keyword evidence="10" id="KW-1185">Reference proteome</keyword>
<feature type="transmembrane region" description="Helical" evidence="7">
    <location>
        <begin position="65"/>
        <end position="85"/>
    </location>
</feature>
<evidence type="ECO:0000313" key="9">
    <source>
        <dbReference type="EMBL" id="SUD47860.1"/>
    </source>
</evidence>
<dbReference type="PRINTS" id="PR01036">
    <property type="entry name" value="TCRTETB"/>
</dbReference>
<dbReference type="Proteomes" id="UP000255467">
    <property type="component" value="Unassembled WGS sequence"/>
</dbReference>
<feature type="transmembrane region" description="Helical" evidence="7">
    <location>
        <begin position="25"/>
        <end position="45"/>
    </location>
</feature>
<feature type="transmembrane region" description="Helical" evidence="7">
    <location>
        <begin position="489"/>
        <end position="507"/>
    </location>
</feature>
<evidence type="ECO:0000256" key="2">
    <source>
        <dbReference type="ARBA" id="ARBA00022448"/>
    </source>
</evidence>
<evidence type="ECO:0000256" key="4">
    <source>
        <dbReference type="ARBA" id="ARBA00022692"/>
    </source>
</evidence>
<dbReference type="STRING" id="1406858.GCA_000710895_01844"/>
<dbReference type="SUPFAM" id="SSF103473">
    <property type="entry name" value="MFS general substrate transporter"/>
    <property type="match status" value="1"/>
</dbReference>
<feature type="transmembrane region" description="Helical" evidence="7">
    <location>
        <begin position="118"/>
        <end position="139"/>
    </location>
</feature>
<keyword evidence="3" id="KW-1003">Cell membrane</keyword>
<dbReference type="GO" id="GO:0022857">
    <property type="term" value="F:transmembrane transporter activity"/>
    <property type="evidence" value="ECO:0007669"/>
    <property type="project" value="InterPro"/>
</dbReference>
<organism evidence="9 10">
    <name type="scientific">Nocardia otitidiscaviarum</name>
    <dbReference type="NCBI Taxonomy" id="1823"/>
    <lineage>
        <taxon>Bacteria</taxon>
        <taxon>Bacillati</taxon>
        <taxon>Actinomycetota</taxon>
        <taxon>Actinomycetes</taxon>
        <taxon>Mycobacteriales</taxon>
        <taxon>Nocardiaceae</taxon>
        <taxon>Nocardia</taxon>
    </lineage>
</organism>
<dbReference type="PANTHER" id="PTHR42718">
    <property type="entry name" value="MAJOR FACILITATOR SUPERFAMILY MULTIDRUG TRANSPORTER MFSC"/>
    <property type="match status" value="1"/>
</dbReference>
<dbReference type="InterPro" id="IPR011701">
    <property type="entry name" value="MFS"/>
</dbReference>
<feature type="transmembrane region" description="Helical" evidence="7">
    <location>
        <begin position="238"/>
        <end position="260"/>
    </location>
</feature>
<comment type="subcellular location">
    <subcellularLocation>
        <location evidence="1">Cell membrane</location>
        <topology evidence="1">Multi-pass membrane protein</topology>
    </subcellularLocation>
</comment>
<dbReference type="Pfam" id="PF07690">
    <property type="entry name" value="MFS_1"/>
    <property type="match status" value="1"/>
</dbReference>
<dbReference type="InterPro" id="IPR020846">
    <property type="entry name" value="MFS_dom"/>
</dbReference>
<evidence type="ECO:0000256" key="5">
    <source>
        <dbReference type="ARBA" id="ARBA00022989"/>
    </source>
</evidence>
<feature type="transmembrane region" description="Helical" evidence="7">
    <location>
        <begin position="317"/>
        <end position="338"/>
    </location>
</feature>
<keyword evidence="4 7" id="KW-0812">Transmembrane</keyword>
<feature type="transmembrane region" description="Helical" evidence="7">
    <location>
        <begin position="92"/>
        <end position="112"/>
    </location>
</feature>
<feature type="transmembrane region" description="Helical" evidence="7">
    <location>
        <begin position="182"/>
        <end position="203"/>
    </location>
</feature>
<feature type="transmembrane region" description="Helical" evidence="7">
    <location>
        <begin position="151"/>
        <end position="170"/>
    </location>
</feature>
<dbReference type="Gene3D" id="1.20.1720.10">
    <property type="entry name" value="Multidrug resistance protein D"/>
    <property type="match status" value="1"/>
</dbReference>
<feature type="transmembrane region" description="Helical" evidence="7">
    <location>
        <begin position="345"/>
        <end position="363"/>
    </location>
</feature>
<dbReference type="InterPro" id="IPR036259">
    <property type="entry name" value="MFS_trans_sf"/>
</dbReference>
<keyword evidence="6 7" id="KW-0472">Membrane</keyword>
<dbReference type="GO" id="GO:0005886">
    <property type="term" value="C:plasma membrane"/>
    <property type="evidence" value="ECO:0007669"/>
    <property type="project" value="UniProtKB-SubCell"/>
</dbReference>
<proteinExistence type="predicted"/>
<evidence type="ECO:0000256" key="6">
    <source>
        <dbReference type="ARBA" id="ARBA00023136"/>
    </source>
</evidence>
<name>A0A379JHC3_9NOCA</name>
<evidence type="ECO:0000256" key="7">
    <source>
        <dbReference type="SAM" id="Phobius"/>
    </source>
</evidence>
<dbReference type="CDD" id="cd17321">
    <property type="entry name" value="MFS_MMR_MDR_like"/>
    <property type="match status" value="1"/>
</dbReference>
<evidence type="ECO:0000256" key="1">
    <source>
        <dbReference type="ARBA" id="ARBA00004651"/>
    </source>
</evidence>